<dbReference type="InterPro" id="IPR010730">
    <property type="entry name" value="HET"/>
</dbReference>
<name>A0AAV9I1I5_9PEZI</name>
<evidence type="ECO:0000313" key="4">
    <source>
        <dbReference type="Proteomes" id="UP001321749"/>
    </source>
</evidence>
<protein>
    <submittedName>
        <fullName evidence="3">Heterokaryon incompatibility protein-domain-containing protein</fullName>
    </submittedName>
</protein>
<feature type="compositionally biased region" description="Acidic residues" evidence="1">
    <location>
        <begin position="678"/>
        <end position="694"/>
    </location>
</feature>
<evidence type="ECO:0000259" key="2">
    <source>
        <dbReference type="Pfam" id="PF06985"/>
    </source>
</evidence>
<dbReference type="InterPro" id="IPR052895">
    <property type="entry name" value="HetReg/Transcr_Mod"/>
</dbReference>
<evidence type="ECO:0000313" key="3">
    <source>
        <dbReference type="EMBL" id="KAK4466893.1"/>
    </source>
</evidence>
<dbReference type="PANTHER" id="PTHR24148:SF82">
    <property type="entry name" value="HETEROKARYON INCOMPATIBILITY DOMAIN-CONTAINING PROTEIN"/>
    <property type="match status" value="1"/>
</dbReference>
<dbReference type="Proteomes" id="UP001321749">
    <property type="component" value="Unassembled WGS sequence"/>
</dbReference>
<sequence length="740" mass="84430">MTSESLYSSFPLRTNTSTRLVEIIHNADQNAPIECRLRTFDLERQFDLFHALSYVWGDANKTSPILCDGVEFQATINLVSALRRIRNVVPSNDWRTGNILFWIDAICINQNDLKERAQQVGMMRNIYAAAATVYVDLGEDAPGLNIAMGLFTVILEIVTRYPREQWPEYVPNNEFEILGKILPFSYDEAWTHLNSFFSRPWFSRVWVIQEVVMGPRDPVVICGSHQLSLSKITTVCHFLRNCKPRRLRNWRVNIHNIDLCKKAVQKACLFQFLNATKCFDATDPRDKVFALLALSDTSLELRSSALLEVSYTKSVKDVFRDAAIAEIRHCKSRGLEILGSASGSRSSSIPGLPSWVPDWRYIEVDIRVSFNARYPDGTALYNACGEAREALVKPIENLDDVLHLKGLIFDEIGWVMEFSSPRDFSPIPPIRRPRRLQILWDRVRESLENQYTDQEGLMSAFRAAVTARNTVNLPLGSPNYYQFLRRWADAKALDWNAEQWLASESGSSLSAVDGIGELETEKLEREFKIQQVTWLEEHLALKRLYKQQADQMKCTKDEPNSGNEECYHCIVSSDTEKLYTRKRTDDHHPGLVLRGVDPFMGDYFDILESDSKAEELFSVTEQYDIINDTIYGRCFFVTKKGSLGVGPMGASAGDKVVVFPGGMTPFVVRPAEAGSPTAEEEEEEEEEEREEEKEEEGRDGREKISRWTLLGDSYVHGYMNGEAIPEGFNWDSEGEWFDLV</sequence>
<gene>
    <name evidence="3" type="ORF">QBC42DRAFT_342760</name>
</gene>
<feature type="domain" description="Heterokaryon incompatibility" evidence="2">
    <location>
        <begin position="49"/>
        <end position="210"/>
    </location>
</feature>
<organism evidence="3 4">
    <name type="scientific">Cladorrhinum samala</name>
    <dbReference type="NCBI Taxonomy" id="585594"/>
    <lineage>
        <taxon>Eukaryota</taxon>
        <taxon>Fungi</taxon>
        <taxon>Dikarya</taxon>
        <taxon>Ascomycota</taxon>
        <taxon>Pezizomycotina</taxon>
        <taxon>Sordariomycetes</taxon>
        <taxon>Sordariomycetidae</taxon>
        <taxon>Sordariales</taxon>
        <taxon>Podosporaceae</taxon>
        <taxon>Cladorrhinum</taxon>
    </lineage>
</organism>
<feature type="region of interest" description="Disordered" evidence="1">
    <location>
        <begin position="668"/>
        <end position="704"/>
    </location>
</feature>
<dbReference type="EMBL" id="MU864929">
    <property type="protein sequence ID" value="KAK4466893.1"/>
    <property type="molecule type" value="Genomic_DNA"/>
</dbReference>
<reference evidence="3" key="2">
    <citation type="submission" date="2023-06" db="EMBL/GenBank/DDBJ databases">
        <authorList>
            <consortium name="Lawrence Berkeley National Laboratory"/>
            <person name="Mondo S.J."/>
            <person name="Hensen N."/>
            <person name="Bonometti L."/>
            <person name="Westerberg I."/>
            <person name="Brannstrom I.O."/>
            <person name="Guillou S."/>
            <person name="Cros-Aarteil S."/>
            <person name="Calhoun S."/>
            <person name="Haridas S."/>
            <person name="Kuo A."/>
            <person name="Pangilinan J."/>
            <person name="Riley R."/>
            <person name="Labutti K."/>
            <person name="Andreopoulos B."/>
            <person name="Lipzen A."/>
            <person name="Chen C."/>
            <person name="Yanf M."/>
            <person name="Daum C."/>
            <person name="Ng V."/>
            <person name="Clum A."/>
            <person name="Steindorff A."/>
            <person name="Ohm R."/>
            <person name="Martin F."/>
            <person name="Silar P."/>
            <person name="Natvig D."/>
            <person name="Lalanne C."/>
            <person name="Gautier V."/>
            <person name="Ament-Velasquez S.L."/>
            <person name="Kruys A."/>
            <person name="Hutchinson M.I."/>
            <person name="Powell A.J."/>
            <person name="Barry K."/>
            <person name="Miller A.N."/>
            <person name="Grigoriev I.V."/>
            <person name="Debuchy R."/>
            <person name="Gladieux P."/>
            <person name="Thoren M.H."/>
            <person name="Johannesson H."/>
        </authorList>
    </citation>
    <scope>NUCLEOTIDE SEQUENCE</scope>
    <source>
        <strain evidence="3">PSN324</strain>
    </source>
</reference>
<evidence type="ECO:0000256" key="1">
    <source>
        <dbReference type="SAM" id="MobiDB-lite"/>
    </source>
</evidence>
<feature type="compositionally biased region" description="Basic and acidic residues" evidence="1">
    <location>
        <begin position="695"/>
        <end position="704"/>
    </location>
</feature>
<dbReference type="Pfam" id="PF26639">
    <property type="entry name" value="Het-6_barrel"/>
    <property type="match status" value="1"/>
</dbReference>
<accession>A0AAV9I1I5</accession>
<dbReference type="AlphaFoldDB" id="A0AAV9I1I5"/>
<keyword evidence="4" id="KW-1185">Reference proteome</keyword>
<comment type="caution">
    <text evidence="3">The sequence shown here is derived from an EMBL/GenBank/DDBJ whole genome shotgun (WGS) entry which is preliminary data.</text>
</comment>
<proteinExistence type="predicted"/>
<dbReference type="Pfam" id="PF06985">
    <property type="entry name" value="HET"/>
    <property type="match status" value="1"/>
</dbReference>
<reference evidence="3" key="1">
    <citation type="journal article" date="2023" name="Mol. Phylogenet. Evol.">
        <title>Genome-scale phylogeny and comparative genomics of the fungal order Sordariales.</title>
        <authorList>
            <person name="Hensen N."/>
            <person name="Bonometti L."/>
            <person name="Westerberg I."/>
            <person name="Brannstrom I.O."/>
            <person name="Guillou S."/>
            <person name="Cros-Aarteil S."/>
            <person name="Calhoun S."/>
            <person name="Haridas S."/>
            <person name="Kuo A."/>
            <person name="Mondo S."/>
            <person name="Pangilinan J."/>
            <person name="Riley R."/>
            <person name="LaButti K."/>
            <person name="Andreopoulos B."/>
            <person name="Lipzen A."/>
            <person name="Chen C."/>
            <person name="Yan M."/>
            <person name="Daum C."/>
            <person name="Ng V."/>
            <person name="Clum A."/>
            <person name="Steindorff A."/>
            <person name="Ohm R.A."/>
            <person name="Martin F."/>
            <person name="Silar P."/>
            <person name="Natvig D.O."/>
            <person name="Lalanne C."/>
            <person name="Gautier V."/>
            <person name="Ament-Velasquez S.L."/>
            <person name="Kruys A."/>
            <person name="Hutchinson M.I."/>
            <person name="Powell A.J."/>
            <person name="Barry K."/>
            <person name="Miller A.N."/>
            <person name="Grigoriev I.V."/>
            <person name="Debuchy R."/>
            <person name="Gladieux P."/>
            <person name="Hiltunen Thoren M."/>
            <person name="Johannesson H."/>
        </authorList>
    </citation>
    <scope>NUCLEOTIDE SEQUENCE</scope>
    <source>
        <strain evidence="3">PSN324</strain>
    </source>
</reference>
<dbReference type="PANTHER" id="PTHR24148">
    <property type="entry name" value="ANKYRIN REPEAT DOMAIN-CONTAINING PROTEIN 39 HOMOLOG-RELATED"/>
    <property type="match status" value="1"/>
</dbReference>